<dbReference type="Pfam" id="PF19089">
    <property type="entry name" value="DUF5777"/>
    <property type="match status" value="1"/>
</dbReference>
<reference evidence="3 4" key="1">
    <citation type="submission" date="2017-02" db="EMBL/GenBank/DDBJ databases">
        <authorList>
            <person name="Peterson S.W."/>
        </authorList>
    </citation>
    <scope>NUCLEOTIDE SEQUENCE [LARGE SCALE GENOMIC DNA]</scope>
    <source>
        <strain evidence="3 4">DSM 25262</strain>
    </source>
</reference>
<dbReference type="RefSeq" id="WP_079686218.1">
    <property type="nucleotide sequence ID" value="NZ_FUZU01000001.1"/>
</dbReference>
<feature type="domain" description="DUF5777" evidence="2">
    <location>
        <begin position="49"/>
        <end position="293"/>
    </location>
</feature>
<evidence type="ECO:0000313" key="3">
    <source>
        <dbReference type="EMBL" id="SKC57313.1"/>
    </source>
</evidence>
<dbReference type="EMBL" id="FUZU01000001">
    <property type="protein sequence ID" value="SKC57313.1"/>
    <property type="molecule type" value="Genomic_DNA"/>
</dbReference>
<dbReference type="STRING" id="688867.SAMN05660236_1689"/>
<sequence length="299" mass="33140">MKLFIKSVSRLNIAFIFLFGSPVFAQDDLLKELEKESDQKSSAYTSQAFKGTRLINGHSVETIGAGTLEFIFSHRFGRLNGGLYEVYGLDDAYVRLGLEYGVTDNFGIGIGRNSVDKTVDGYLKYKFLKQSRDGAPVTITAFGSTAYKTSPRDADVPAGFQRSDRLAYTAQLLFARKFTPALSLQFMPTLVHKNWVAVNEGDNNQVALGVGGRIKVTPSVSVNAEYYYRVNPSDANSYKDAIGIAVDIETGGHVFQIILTNTRGMIERTFVTETDGDFFDGDIHLGFNVTRAFQLKRKQ</sequence>
<gene>
    <name evidence="3" type="ORF">SAMN05660236_1689</name>
</gene>
<dbReference type="InterPro" id="IPR045916">
    <property type="entry name" value="DUF5777"/>
</dbReference>
<dbReference type="OrthoDB" id="1117410at2"/>
<evidence type="ECO:0000256" key="1">
    <source>
        <dbReference type="SAM" id="SignalP"/>
    </source>
</evidence>
<dbReference type="SUPFAM" id="SSF56925">
    <property type="entry name" value="OMPA-like"/>
    <property type="match status" value="1"/>
</dbReference>
<proteinExistence type="predicted"/>
<evidence type="ECO:0000313" key="4">
    <source>
        <dbReference type="Proteomes" id="UP000190961"/>
    </source>
</evidence>
<protein>
    <recommendedName>
        <fullName evidence="2">DUF5777 domain-containing protein</fullName>
    </recommendedName>
</protein>
<organism evidence="3 4">
    <name type="scientific">Ohtaekwangia koreensis</name>
    <dbReference type="NCBI Taxonomy" id="688867"/>
    <lineage>
        <taxon>Bacteria</taxon>
        <taxon>Pseudomonadati</taxon>
        <taxon>Bacteroidota</taxon>
        <taxon>Cytophagia</taxon>
        <taxon>Cytophagales</taxon>
        <taxon>Fulvivirgaceae</taxon>
        <taxon>Ohtaekwangia</taxon>
    </lineage>
</organism>
<dbReference type="AlphaFoldDB" id="A0A1T5K108"/>
<feature type="signal peptide" evidence="1">
    <location>
        <begin position="1"/>
        <end position="25"/>
    </location>
</feature>
<feature type="chain" id="PRO_5010573559" description="DUF5777 domain-containing protein" evidence="1">
    <location>
        <begin position="26"/>
        <end position="299"/>
    </location>
</feature>
<evidence type="ECO:0000259" key="2">
    <source>
        <dbReference type="Pfam" id="PF19089"/>
    </source>
</evidence>
<keyword evidence="1" id="KW-0732">Signal</keyword>
<name>A0A1T5K108_9BACT</name>
<keyword evidence="4" id="KW-1185">Reference proteome</keyword>
<dbReference type="InterPro" id="IPR011250">
    <property type="entry name" value="OMP/PagP_B-barrel"/>
</dbReference>
<dbReference type="Proteomes" id="UP000190961">
    <property type="component" value="Unassembled WGS sequence"/>
</dbReference>
<accession>A0A1T5K108</accession>